<dbReference type="Proteomes" id="UP000823775">
    <property type="component" value="Unassembled WGS sequence"/>
</dbReference>
<dbReference type="EMBL" id="JACEIK010007350">
    <property type="protein sequence ID" value="MCE3050131.1"/>
    <property type="molecule type" value="Genomic_DNA"/>
</dbReference>
<keyword evidence="3" id="KW-1185">Reference proteome</keyword>
<evidence type="ECO:0000313" key="3">
    <source>
        <dbReference type="Proteomes" id="UP000823775"/>
    </source>
</evidence>
<evidence type="ECO:0000313" key="2">
    <source>
        <dbReference type="EMBL" id="MCE3050131.1"/>
    </source>
</evidence>
<accession>A0ABS8WJ60</accession>
<gene>
    <name evidence="2" type="ORF">HAX54_046517</name>
</gene>
<feature type="non-terminal residue" evidence="2">
    <location>
        <position position="71"/>
    </location>
</feature>
<proteinExistence type="predicted"/>
<evidence type="ECO:0000256" key="1">
    <source>
        <dbReference type="SAM" id="Phobius"/>
    </source>
</evidence>
<organism evidence="2 3">
    <name type="scientific">Datura stramonium</name>
    <name type="common">Jimsonweed</name>
    <name type="synonym">Common thornapple</name>
    <dbReference type="NCBI Taxonomy" id="4076"/>
    <lineage>
        <taxon>Eukaryota</taxon>
        <taxon>Viridiplantae</taxon>
        <taxon>Streptophyta</taxon>
        <taxon>Embryophyta</taxon>
        <taxon>Tracheophyta</taxon>
        <taxon>Spermatophyta</taxon>
        <taxon>Magnoliopsida</taxon>
        <taxon>eudicotyledons</taxon>
        <taxon>Gunneridae</taxon>
        <taxon>Pentapetalae</taxon>
        <taxon>asterids</taxon>
        <taxon>lamiids</taxon>
        <taxon>Solanales</taxon>
        <taxon>Solanaceae</taxon>
        <taxon>Solanoideae</taxon>
        <taxon>Datureae</taxon>
        <taxon>Datura</taxon>
    </lineage>
</organism>
<comment type="caution">
    <text evidence="2">The sequence shown here is derived from an EMBL/GenBank/DDBJ whole genome shotgun (WGS) entry which is preliminary data.</text>
</comment>
<keyword evidence="1" id="KW-1133">Transmembrane helix</keyword>
<keyword evidence="1" id="KW-0812">Transmembrane</keyword>
<name>A0ABS8WJ60_DATST</name>
<keyword evidence="1" id="KW-0472">Membrane</keyword>
<sequence length="71" mass="7778">MVKSLCDGHTQQVELHNRKLEAKLICIPSEGNVSHLSQSPRFSVAVSLISVSLSLAIGARLAAQFFFDRQP</sequence>
<reference evidence="2 3" key="1">
    <citation type="journal article" date="2021" name="BMC Genomics">
        <title>Datura genome reveals duplications of psychoactive alkaloid biosynthetic genes and high mutation rate following tissue culture.</title>
        <authorList>
            <person name="Rajewski A."/>
            <person name="Carter-House D."/>
            <person name="Stajich J."/>
            <person name="Litt A."/>
        </authorList>
    </citation>
    <scope>NUCLEOTIDE SEQUENCE [LARGE SCALE GENOMIC DNA]</scope>
    <source>
        <strain evidence="2">AR-01</strain>
    </source>
</reference>
<protein>
    <submittedName>
        <fullName evidence="2">Uncharacterized protein</fullName>
    </submittedName>
</protein>
<feature type="transmembrane region" description="Helical" evidence="1">
    <location>
        <begin position="42"/>
        <end position="63"/>
    </location>
</feature>